<keyword evidence="6" id="KW-0813">Transport</keyword>
<keyword evidence="15" id="KW-1185">Reference proteome</keyword>
<comment type="function">
    <text evidence="1">The SecYEG-SecDF-YajC-YidC holo-translocon (HTL) protein secretase/insertase is a supercomplex required for protein secretion, insertion of proteins into membranes, and assembly of membrane protein complexes. While the SecYEG complex is essential for assembly of a number of proteins and complexes, the SecDF-YajC-YidC subcomplex facilitates these functions.</text>
</comment>
<comment type="subunit">
    <text evidence="4">Part of the SecDF-YidC-YajC translocase complex. The SecDF-YidC-YajC translocase forms a supercomplex with SecYEG, called the holo-translocon (HTL).</text>
</comment>
<dbReference type="SMART" id="SM01323">
    <property type="entry name" value="YajC"/>
    <property type="match status" value="1"/>
</dbReference>
<evidence type="ECO:0000256" key="10">
    <source>
        <dbReference type="ARBA" id="ARBA00022989"/>
    </source>
</evidence>
<proteinExistence type="inferred from homology"/>
<sequence length="119" mass="12802">MSNFLIPAAYAQTAGGGGVGSSLVSFLPIVAVFGIMYFLMIRPQQQKQKQLQNELKALRRGDRIVTSGGIIGIVQKARDDSQEIEVEIAPNVRVMVLRNTVSTVLTSTAKPANDTAQAK</sequence>
<dbReference type="Proteomes" id="UP001526446">
    <property type="component" value="Unassembled WGS sequence"/>
</dbReference>
<evidence type="ECO:0000256" key="7">
    <source>
        <dbReference type="ARBA" id="ARBA00022475"/>
    </source>
</evidence>
<evidence type="ECO:0000313" key="15">
    <source>
        <dbReference type="Proteomes" id="UP001526446"/>
    </source>
</evidence>
<dbReference type="NCBIfam" id="TIGR00739">
    <property type="entry name" value="yajC"/>
    <property type="match status" value="1"/>
</dbReference>
<accession>A0ABT3Q6K8</accession>
<reference evidence="14 15" key="1">
    <citation type="submission" date="2022-11" db="EMBL/GenBank/DDBJ databases">
        <title>Genome sequencing of Acetobacter type strain.</title>
        <authorList>
            <person name="Heo J."/>
            <person name="Lee D."/>
            <person name="Han B.-H."/>
            <person name="Hong S.-B."/>
            <person name="Kwon S.-W."/>
        </authorList>
    </citation>
    <scope>NUCLEOTIDE SEQUENCE [LARGE SCALE GENOMIC DNA]</scope>
    <source>
        <strain evidence="14 15">KACC 21251</strain>
    </source>
</reference>
<dbReference type="EMBL" id="JAPIUX010000003">
    <property type="protein sequence ID" value="MCX2560928.1"/>
    <property type="molecule type" value="Genomic_DNA"/>
</dbReference>
<evidence type="ECO:0000256" key="4">
    <source>
        <dbReference type="ARBA" id="ARBA00011718"/>
    </source>
</evidence>
<gene>
    <name evidence="14" type="primary">yajC</name>
    <name evidence="14" type="ORF">OQ252_05875</name>
</gene>
<evidence type="ECO:0000256" key="5">
    <source>
        <dbReference type="ARBA" id="ARBA00014962"/>
    </source>
</evidence>
<keyword evidence="12 13" id="KW-0472">Membrane</keyword>
<evidence type="ECO:0000256" key="3">
    <source>
        <dbReference type="ARBA" id="ARBA00006742"/>
    </source>
</evidence>
<evidence type="ECO:0000256" key="6">
    <source>
        <dbReference type="ARBA" id="ARBA00022448"/>
    </source>
</evidence>
<protein>
    <recommendedName>
        <fullName evidence="5">Sec translocon accessory complex subunit YajC</fullName>
    </recommendedName>
</protein>
<comment type="caution">
    <text evidence="14">The sequence shown here is derived from an EMBL/GenBank/DDBJ whole genome shotgun (WGS) entry which is preliminary data.</text>
</comment>
<comment type="subcellular location">
    <subcellularLocation>
        <location evidence="2">Cell membrane</location>
        <topology evidence="2">Single-pass membrane protein</topology>
    </subcellularLocation>
</comment>
<evidence type="ECO:0000256" key="1">
    <source>
        <dbReference type="ARBA" id="ARBA00002061"/>
    </source>
</evidence>
<keyword evidence="10 13" id="KW-1133">Transmembrane helix</keyword>
<dbReference type="PANTHER" id="PTHR33909">
    <property type="entry name" value="SEC TRANSLOCON ACCESSORY COMPLEX SUBUNIT YAJC"/>
    <property type="match status" value="1"/>
</dbReference>
<evidence type="ECO:0000313" key="14">
    <source>
        <dbReference type="EMBL" id="MCX2560928.1"/>
    </source>
</evidence>
<evidence type="ECO:0000256" key="8">
    <source>
        <dbReference type="ARBA" id="ARBA00022692"/>
    </source>
</evidence>
<evidence type="ECO:0000256" key="13">
    <source>
        <dbReference type="SAM" id="Phobius"/>
    </source>
</evidence>
<keyword evidence="8 13" id="KW-0812">Transmembrane</keyword>
<dbReference type="RefSeq" id="WP_166120919.1">
    <property type="nucleotide sequence ID" value="NZ_JAPIUX010000003.1"/>
</dbReference>
<evidence type="ECO:0000256" key="12">
    <source>
        <dbReference type="ARBA" id="ARBA00023136"/>
    </source>
</evidence>
<feature type="transmembrane region" description="Helical" evidence="13">
    <location>
        <begin position="20"/>
        <end position="40"/>
    </location>
</feature>
<evidence type="ECO:0000256" key="2">
    <source>
        <dbReference type="ARBA" id="ARBA00004162"/>
    </source>
</evidence>
<dbReference type="Pfam" id="PF02699">
    <property type="entry name" value="YajC"/>
    <property type="match status" value="1"/>
</dbReference>
<organism evidence="14 15">
    <name type="scientific">Acetobacter farinalis</name>
    <dbReference type="NCBI Taxonomy" id="1260984"/>
    <lineage>
        <taxon>Bacteria</taxon>
        <taxon>Pseudomonadati</taxon>
        <taxon>Pseudomonadota</taxon>
        <taxon>Alphaproteobacteria</taxon>
        <taxon>Acetobacterales</taxon>
        <taxon>Acetobacteraceae</taxon>
        <taxon>Acetobacter</taxon>
    </lineage>
</organism>
<comment type="similarity">
    <text evidence="3">Belongs to the YajC family.</text>
</comment>
<keyword evidence="7" id="KW-1003">Cell membrane</keyword>
<name>A0ABT3Q6K8_9PROT</name>
<dbReference type="PRINTS" id="PR01853">
    <property type="entry name" value="YAJCTRNLCASE"/>
</dbReference>
<evidence type="ECO:0000256" key="11">
    <source>
        <dbReference type="ARBA" id="ARBA00023010"/>
    </source>
</evidence>
<keyword evidence="11" id="KW-0811">Translocation</keyword>
<dbReference type="InterPro" id="IPR003849">
    <property type="entry name" value="Preprotein_translocase_YajC"/>
</dbReference>
<keyword evidence="9" id="KW-0653">Protein transport</keyword>
<evidence type="ECO:0000256" key="9">
    <source>
        <dbReference type="ARBA" id="ARBA00022927"/>
    </source>
</evidence>
<dbReference type="PANTHER" id="PTHR33909:SF1">
    <property type="entry name" value="SEC TRANSLOCON ACCESSORY COMPLEX SUBUNIT YAJC"/>
    <property type="match status" value="1"/>
</dbReference>